<dbReference type="SUPFAM" id="SSF56801">
    <property type="entry name" value="Acetyl-CoA synthetase-like"/>
    <property type="match status" value="1"/>
</dbReference>
<feature type="domain" description="Acetyl-coenzyme A synthetase N-terminal" evidence="4">
    <location>
        <begin position="43"/>
        <end position="99"/>
    </location>
</feature>
<dbReference type="InterPro" id="IPR045851">
    <property type="entry name" value="AMP-bd_C_sf"/>
</dbReference>
<dbReference type="Gene3D" id="3.30.300.30">
    <property type="match status" value="1"/>
</dbReference>
<dbReference type="PROSITE" id="PS00455">
    <property type="entry name" value="AMP_BINDING"/>
    <property type="match status" value="1"/>
</dbReference>
<evidence type="ECO:0000256" key="2">
    <source>
        <dbReference type="SAM" id="MobiDB-lite"/>
    </source>
</evidence>
<protein>
    <recommendedName>
        <fullName evidence="7">AMP-dependent synthetase/ligase domain-containing protein</fullName>
    </recommendedName>
</protein>
<feature type="domain" description="AMP-dependent synthetase/ligase" evidence="3">
    <location>
        <begin position="116"/>
        <end position="509"/>
    </location>
</feature>
<evidence type="ECO:0008006" key="7">
    <source>
        <dbReference type="Google" id="ProtNLM"/>
    </source>
</evidence>
<dbReference type="Gene3D" id="3.40.50.12780">
    <property type="entry name" value="N-terminal domain of ligase-like"/>
    <property type="match status" value="1"/>
</dbReference>
<comment type="similarity">
    <text evidence="1">Belongs to the ATP-dependent AMP-binding enzyme family.</text>
</comment>
<dbReference type="NCBIfam" id="TIGR01217">
    <property type="entry name" value="ac_ac_CoA_syn"/>
    <property type="match status" value="1"/>
</dbReference>
<dbReference type="Pfam" id="PF16177">
    <property type="entry name" value="ACAS_N"/>
    <property type="match status" value="1"/>
</dbReference>
<keyword evidence="6" id="KW-1185">Reference proteome</keyword>
<feature type="region of interest" description="Disordered" evidence="2">
    <location>
        <begin position="1"/>
        <end position="21"/>
    </location>
</feature>
<name>A0AAD4CX54_ASPNN</name>
<evidence type="ECO:0000256" key="1">
    <source>
        <dbReference type="ARBA" id="ARBA00006432"/>
    </source>
</evidence>
<sequence length="697" mass="77190">MASSTSNPIPRKLWEHPSPESTQMKQFQRALTKSKNIPFATWAEMHSWAVKNPAPFWDFCWTYFPIIHEGSYTCVVDEASRMDSIPRWFEGVRLNYAENILYSASVDDDRAVRSTVGKEDDKIAVTEVREGCSAIRHLTWGELRRKVARLAQAMKAHGVKKGDRVAAIASNSIDTLCVLLAVTSLGGVFSSSSTDMGVHGILGRLLQTRPTWVFMDDWAVYNGKTTDLRPKMRQLVNGVDGVVEEFRGVVAQSRFDAPADISGIPRTQTLETFVKLGGTPSDCPLLHFQRVDFRDPFLIAYSSGTTGLPKCIVHSTGGVILSGQKELRLHHSLDKHARMLQYTTTGWIMYLVQVQTLLTGARAILYDGSPFVPNAVRFVQLLGDERVTHLGISPKYLQTLRKASVTPRKVTDLSQLQVVTSTGMVLSEGLFEWFYDEAFPKHTHLANIAGGSDMAGCFGAGNPVLPLYAGGCQSPSLGVAVEVYDSQIEGGQGVKGRKVEDGEPGELVATTAFPNMPVTFWGEGGDRKYWDVWTHGDFVTTHPVTKQILFLGRADGVLNPSGVRFGSAEIYNVLEAFFSDTIQDSICVGQRRPQDDDERVILFLLMVPGVPMTAHLVEAVKQTIARECSKRHVPRFVFETPEIPTTVNLKKVELPVKQIVSGKIIVPSETLLNPQCLEYYYQFAEEKVLSGKVMAKL</sequence>
<reference evidence="5" key="1">
    <citation type="journal article" date="2019" name="Beilstein J. Org. Chem.">
        <title>Nanangenines: drimane sesquiterpenoids as the dominant metabolite cohort of a novel Australian fungus, Aspergillus nanangensis.</title>
        <authorList>
            <person name="Lacey H.J."/>
            <person name="Gilchrist C.L.M."/>
            <person name="Crombie A."/>
            <person name="Kalaitzis J.A."/>
            <person name="Vuong D."/>
            <person name="Rutledge P.J."/>
            <person name="Turner P."/>
            <person name="Pitt J.I."/>
            <person name="Lacey E."/>
            <person name="Chooi Y.H."/>
            <person name="Piggott A.M."/>
        </authorList>
    </citation>
    <scope>NUCLEOTIDE SEQUENCE</scope>
    <source>
        <strain evidence="5">MST-FP2251</strain>
    </source>
</reference>
<dbReference type="InterPro" id="IPR005914">
    <property type="entry name" value="Acac_CoA_synth"/>
</dbReference>
<evidence type="ECO:0000259" key="3">
    <source>
        <dbReference type="Pfam" id="PF00501"/>
    </source>
</evidence>
<dbReference type="Pfam" id="PF00501">
    <property type="entry name" value="AMP-binding"/>
    <property type="match status" value="1"/>
</dbReference>
<dbReference type="Proteomes" id="UP001194746">
    <property type="component" value="Unassembled WGS sequence"/>
</dbReference>
<dbReference type="AlphaFoldDB" id="A0AAD4CX54"/>
<dbReference type="PANTHER" id="PTHR42921:SF4">
    <property type="entry name" value="ACETOACETYL-COA SYNTHASE (AFU_ORTHOLOGUE AFUA_8G04770)"/>
    <property type="match status" value="1"/>
</dbReference>
<evidence type="ECO:0000259" key="4">
    <source>
        <dbReference type="Pfam" id="PF16177"/>
    </source>
</evidence>
<reference evidence="5" key="2">
    <citation type="submission" date="2020-02" db="EMBL/GenBank/DDBJ databases">
        <authorList>
            <person name="Gilchrist C.L.M."/>
            <person name="Chooi Y.-H."/>
        </authorList>
    </citation>
    <scope>NUCLEOTIDE SEQUENCE</scope>
    <source>
        <strain evidence="5">MST-FP2251</strain>
    </source>
</reference>
<accession>A0AAD4CX54</accession>
<dbReference type="InterPro" id="IPR042099">
    <property type="entry name" value="ANL_N_sf"/>
</dbReference>
<gene>
    <name evidence="5" type="ORF">FE257_007853</name>
</gene>
<organism evidence="5 6">
    <name type="scientific">Aspergillus nanangensis</name>
    <dbReference type="NCBI Taxonomy" id="2582783"/>
    <lineage>
        <taxon>Eukaryota</taxon>
        <taxon>Fungi</taxon>
        <taxon>Dikarya</taxon>
        <taxon>Ascomycota</taxon>
        <taxon>Pezizomycotina</taxon>
        <taxon>Eurotiomycetes</taxon>
        <taxon>Eurotiomycetidae</taxon>
        <taxon>Eurotiales</taxon>
        <taxon>Aspergillaceae</taxon>
        <taxon>Aspergillus</taxon>
        <taxon>Aspergillus subgen. Circumdati</taxon>
    </lineage>
</organism>
<dbReference type="GO" id="GO:0030729">
    <property type="term" value="F:acetoacetate-CoA ligase activity"/>
    <property type="evidence" value="ECO:0007669"/>
    <property type="project" value="InterPro"/>
</dbReference>
<evidence type="ECO:0000313" key="6">
    <source>
        <dbReference type="Proteomes" id="UP001194746"/>
    </source>
</evidence>
<evidence type="ECO:0000313" key="5">
    <source>
        <dbReference type="EMBL" id="KAF9894350.1"/>
    </source>
</evidence>
<dbReference type="InterPro" id="IPR000873">
    <property type="entry name" value="AMP-dep_synth/lig_dom"/>
</dbReference>
<dbReference type="EMBL" id="VCAU01000004">
    <property type="protein sequence ID" value="KAF9894350.1"/>
    <property type="molecule type" value="Genomic_DNA"/>
</dbReference>
<dbReference type="GO" id="GO:0006629">
    <property type="term" value="P:lipid metabolic process"/>
    <property type="evidence" value="ECO:0007669"/>
    <property type="project" value="InterPro"/>
</dbReference>
<proteinExistence type="inferred from homology"/>
<comment type="caution">
    <text evidence="5">The sequence shown here is derived from an EMBL/GenBank/DDBJ whole genome shotgun (WGS) entry which is preliminary data.</text>
</comment>
<dbReference type="InterPro" id="IPR032387">
    <property type="entry name" value="ACAS_N"/>
</dbReference>
<dbReference type="PANTHER" id="PTHR42921">
    <property type="entry name" value="ACETOACETYL-COA SYNTHETASE"/>
    <property type="match status" value="1"/>
</dbReference>
<dbReference type="InterPro" id="IPR020845">
    <property type="entry name" value="AMP-binding_CS"/>
</dbReference>